<dbReference type="GO" id="GO:0035556">
    <property type="term" value="P:intracellular signal transduction"/>
    <property type="evidence" value="ECO:0007669"/>
    <property type="project" value="InterPro"/>
</dbReference>
<feature type="compositionally biased region" description="Low complexity" evidence="3">
    <location>
        <begin position="288"/>
        <end position="304"/>
    </location>
</feature>
<organism evidence="6 7">
    <name type="scientific">Ramalina farinacea</name>
    <dbReference type="NCBI Taxonomy" id="258253"/>
    <lineage>
        <taxon>Eukaryota</taxon>
        <taxon>Fungi</taxon>
        <taxon>Dikarya</taxon>
        <taxon>Ascomycota</taxon>
        <taxon>Pezizomycotina</taxon>
        <taxon>Lecanoromycetes</taxon>
        <taxon>OSLEUM clade</taxon>
        <taxon>Lecanoromycetidae</taxon>
        <taxon>Lecanorales</taxon>
        <taxon>Lecanorineae</taxon>
        <taxon>Ramalinaceae</taxon>
        <taxon>Ramalina</taxon>
    </lineage>
</organism>
<dbReference type="Pfam" id="PF00610">
    <property type="entry name" value="DEP"/>
    <property type="match status" value="1"/>
</dbReference>
<evidence type="ECO:0000313" key="6">
    <source>
        <dbReference type="EMBL" id="MDI1492211.1"/>
    </source>
</evidence>
<dbReference type="InterPro" id="IPR001849">
    <property type="entry name" value="PH_domain"/>
</dbReference>
<dbReference type="InterPro" id="IPR036390">
    <property type="entry name" value="WH_DNA-bd_sf"/>
</dbReference>
<feature type="compositionally biased region" description="Polar residues" evidence="3">
    <location>
        <begin position="170"/>
        <end position="187"/>
    </location>
</feature>
<dbReference type="PANTHER" id="PTHR46572:SF2">
    <property type="entry name" value="RHO1 GDP-GTP EXCHANGE PROTEIN 1-RELATED"/>
    <property type="match status" value="1"/>
</dbReference>
<dbReference type="Gene3D" id="1.20.900.10">
    <property type="entry name" value="Dbl homology (DH) domain"/>
    <property type="match status" value="1"/>
</dbReference>
<dbReference type="PANTHER" id="PTHR46572">
    <property type="entry name" value="RHO1 GDP-GTP EXCHANGE PROTEIN 1-RELATED"/>
    <property type="match status" value="1"/>
</dbReference>
<dbReference type="InterPro" id="IPR001180">
    <property type="entry name" value="CNH_dom"/>
</dbReference>
<dbReference type="EMBL" id="JAPUFD010000018">
    <property type="protein sequence ID" value="MDI1492211.1"/>
    <property type="molecule type" value="Genomic_DNA"/>
</dbReference>
<dbReference type="InterPro" id="IPR041675">
    <property type="entry name" value="PH_5"/>
</dbReference>
<dbReference type="PROSITE" id="PS50010">
    <property type="entry name" value="DH_2"/>
    <property type="match status" value="1"/>
</dbReference>
<dbReference type="Pfam" id="PF00780">
    <property type="entry name" value="CNH"/>
    <property type="match status" value="1"/>
</dbReference>
<dbReference type="Pfam" id="PF15405">
    <property type="entry name" value="PH_5"/>
    <property type="match status" value="1"/>
</dbReference>
<dbReference type="InterPro" id="IPR000591">
    <property type="entry name" value="DEP_dom"/>
</dbReference>
<dbReference type="Gene3D" id="1.10.10.10">
    <property type="entry name" value="Winged helix-like DNA-binding domain superfamily/Winged helix DNA-binding domain"/>
    <property type="match status" value="1"/>
</dbReference>
<dbReference type="CDD" id="cd00160">
    <property type="entry name" value="RhoGEF"/>
    <property type="match status" value="1"/>
</dbReference>
<dbReference type="InterPro" id="IPR000219">
    <property type="entry name" value="DH_dom"/>
</dbReference>
<dbReference type="GO" id="GO:0005085">
    <property type="term" value="F:guanyl-nucleotide exchange factor activity"/>
    <property type="evidence" value="ECO:0007669"/>
    <property type="project" value="UniProtKB-KW"/>
</dbReference>
<feature type="region of interest" description="Disordered" evidence="3">
    <location>
        <begin position="1"/>
        <end position="235"/>
    </location>
</feature>
<accession>A0AA43TUN3</accession>
<dbReference type="AlphaFoldDB" id="A0AA43TUN3"/>
<name>A0AA43TUN3_9LECA</name>
<evidence type="ECO:0000256" key="3">
    <source>
        <dbReference type="SAM" id="MobiDB-lite"/>
    </source>
</evidence>
<dbReference type="InterPro" id="IPR052233">
    <property type="entry name" value="Rho-type_GEFs"/>
</dbReference>
<dbReference type="SUPFAM" id="SSF46785">
    <property type="entry name" value="Winged helix' DNA-binding domain"/>
    <property type="match status" value="1"/>
</dbReference>
<keyword evidence="1" id="KW-0597">Phosphoprotein</keyword>
<dbReference type="SUPFAM" id="SSF48065">
    <property type="entry name" value="DBL homology domain (DH-domain)"/>
    <property type="match status" value="1"/>
</dbReference>
<keyword evidence="2" id="KW-0344">Guanine-nucleotide releasing factor</keyword>
<evidence type="ECO:0000259" key="5">
    <source>
        <dbReference type="PROSITE" id="PS50010"/>
    </source>
</evidence>
<gene>
    <name evidence="6" type="primary">ROM2</name>
    <name evidence="6" type="ORF">OHK93_003423</name>
</gene>
<feature type="compositionally biased region" description="Polar residues" evidence="3">
    <location>
        <begin position="196"/>
        <end position="230"/>
    </location>
</feature>
<feature type="region of interest" description="Disordered" evidence="3">
    <location>
        <begin position="251"/>
        <end position="313"/>
    </location>
</feature>
<dbReference type="Proteomes" id="UP001161017">
    <property type="component" value="Unassembled WGS sequence"/>
</dbReference>
<evidence type="ECO:0000259" key="4">
    <source>
        <dbReference type="PROSITE" id="PS50003"/>
    </source>
</evidence>
<comment type="caution">
    <text evidence="6">The sequence shown here is derived from an EMBL/GenBank/DDBJ whole genome shotgun (WGS) entry which is preliminary data.</text>
</comment>
<keyword evidence="7" id="KW-1185">Reference proteome</keyword>
<feature type="compositionally biased region" description="Polar residues" evidence="3">
    <location>
        <begin position="43"/>
        <end position="66"/>
    </location>
</feature>
<dbReference type="Pfam" id="PF00621">
    <property type="entry name" value="RhoGEF"/>
    <property type="match status" value="1"/>
</dbReference>
<evidence type="ECO:0000256" key="1">
    <source>
        <dbReference type="ARBA" id="ARBA00022553"/>
    </source>
</evidence>
<protein>
    <submittedName>
        <fullName evidence="6">RHO1 GDP-GTP exchange protein 2</fullName>
    </submittedName>
</protein>
<dbReference type="InterPro" id="IPR035899">
    <property type="entry name" value="DBL_dom_sf"/>
</dbReference>
<dbReference type="InterPro" id="IPR011993">
    <property type="entry name" value="PH-like_dom_sf"/>
</dbReference>
<proteinExistence type="predicted"/>
<dbReference type="SMART" id="SM00049">
    <property type="entry name" value="DEP"/>
    <property type="match status" value="1"/>
</dbReference>
<dbReference type="SUPFAM" id="SSF50729">
    <property type="entry name" value="PH domain-like"/>
    <property type="match status" value="1"/>
</dbReference>
<dbReference type="PROSITE" id="PS50003">
    <property type="entry name" value="PH_DOMAIN"/>
    <property type="match status" value="1"/>
</dbReference>
<reference evidence="6" key="1">
    <citation type="journal article" date="2023" name="Genome Biol. Evol.">
        <title>First Whole Genome Sequence and Flow Cytometry Genome Size Data for the Lichen-Forming Fungus Ramalina farinacea (Ascomycota).</title>
        <authorList>
            <person name="Llewellyn T."/>
            <person name="Mian S."/>
            <person name="Hill R."/>
            <person name="Leitch I.J."/>
            <person name="Gaya E."/>
        </authorList>
    </citation>
    <scope>NUCLEOTIDE SEQUENCE</scope>
    <source>
        <strain evidence="6">LIQ254RAFAR</strain>
    </source>
</reference>
<feature type="domain" description="DH" evidence="5">
    <location>
        <begin position="534"/>
        <end position="726"/>
    </location>
</feature>
<evidence type="ECO:0000256" key="2">
    <source>
        <dbReference type="ARBA" id="ARBA00022658"/>
    </source>
</evidence>
<evidence type="ECO:0000313" key="7">
    <source>
        <dbReference type="Proteomes" id="UP001161017"/>
    </source>
</evidence>
<dbReference type="CDD" id="cd04435">
    <property type="entry name" value="DEP_fRom2"/>
    <property type="match status" value="1"/>
</dbReference>
<dbReference type="SMART" id="SM00325">
    <property type="entry name" value="RhoGEF"/>
    <property type="match status" value="1"/>
</dbReference>
<feature type="domain" description="PH" evidence="4">
    <location>
        <begin position="761"/>
        <end position="892"/>
    </location>
</feature>
<sequence>MTDYGIPPDRGMRPNNYGHASSYQRDAAFSNIFGAAPPPGRSHTMTSETGPEYQGRTSTMNSQSSMGGPMTSAAAQRRPPPNDRQIPNGYPPPATNGYYPPQRQSSGLVQPQPQPQYLPQPINASGRPYPQPQRLDSRQAPQSQYNRPVPNRGYPSALADSYKPVPNRGHPSQSSLNSDPYRSQSMANMRAPSYNAPPTNLNPGNSYNQGSAGSFRQQPYQSTGSRTTAQGRIVPERHDERAMSMNSFSMDRDHSQTMSGRVIPNRRRESDADTLDDDASTLRGDPPSRTSTMTGDTRTRTMTSENAPSRTMSMASTIISPSDRSDSLMHRPSVQRGTTSMNSAMISAQSRAPLVYPALLSRVADVFRERISAGDRDKNDLSYKFAFTGAEAVDLVSYIIKTTDRNLALLLGRSLDAQKFFHDVTYDHRLRDSSTEVYQFREQLMEDTSTHVNGVFTLLTECYSPTCTKDKLCYSIACPRRLEQQARLNLKPQPGLKRQQSSASLHADETDEQKLWINTVSQEVADSVPEKEKKRQEIISEVMYTERDFVKDLEYLRDFWMRPLRSTNPANPSPISERHRERFVRTVFSNFLEVHSVNSKMADALTRRQLESPVVRNVGDIFLEFVPRFEPFIKYGANQLWGKYEFERERASNPAFQKFVDETERLKESRKLELNGYLTKPTTRLARYPLLLEGILKNTAEDNPDIKDIPQAVMMIKEFLSKVNAESGKAENQFNLRMLQQQLIWGPGPKSDLKLLEENRELVYRGPLKKSPTDSSEIMVYLFNHALLFARQKVNNRQEELRVYKKPIPLELLLITQMDEVIPRLGIAKRPSSSLIPGVKATPNGPKAAGGAKEGFPITFRHIGRGGFELTLFAISHISRRKWMESVEAQQTKLLERGNFYVKTVLCDDFFTSAHKVNCLVPIDGGRKLVFGTDTGVYVIDRKPKSAGAKPKRVLDAGAVTQMDVLEEYQLLLVMATKSLLSYPLEVLDANDNTSPMMKRPKKIQNHANFFKAGVCMGRHLVCSAKMSGISTTIKVYEPSDTISKNKKKPAIGRMFQGNQDALKPFKVRRVLIQSQMITSSGRKLMTRLA</sequence>
<dbReference type="Gene3D" id="2.30.29.30">
    <property type="entry name" value="Pleckstrin-homology domain (PH domain)/Phosphotyrosine-binding domain (PTB)"/>
    <property type="match status" value="1"/>
</dbReference>
<dbReference type="InterPro" id="IPR036388">
    <property type="entry name" value="WH-like_DNA-bd_sf"/>
</dbReference>